<evidence type="ECO:0000256" key="5">
    <source>
        <dbReference type="ARBA" id="ARBA00034247"/>
    </source>
</evidence>
<evidence type="ECO:0000256" key="4">
    <source>
        <dbReference type="ARBA" id="ARBA00023134"/>
    </source>
</evidence>
<dbReference type="PROSITE" id="PS50887">
    <property type="entry name" value="GGDEF"/>
    <property type="match status" value="1"/>
</dbReference>
<accession>A0A822X3W4</accession>
<evidence type="ECO:0000313" key="7">
    <source>
        <dbReference type="EMBL" id="CZY08102.1"/>
    </source>
</evidence>
<dbReference type="SMART" id="SM00267">
    <property type="entry name" value="GGDEF"/>
    <property type="match status" value="1"/>
</dbReference>
<organism evidence="7 8">
    <name type="scientific">Enterobacter hormaechei</name>
    <dbReference type="NCBI Taxonomy" id="158836"/>
    <lineage>
        <taxon>Bacteria</taxon>
        <taxon>Pseudomonadati</taxon>
        <taxon>Pseudomonadota</taxon>
        <taxon>Gammaproteobacteria</taxon>
        <taxon>Enterobacterales</taxon>
        <taxon>Enterobacteriaceae</taxon>
        <taxon>Enterobacter</taxon>
        <taxon>Enterobacter cloacae complex</taxon>
    </lineage>
</organism>
<comment type="catalytic activity">
    <reaction evidence="5">
        <text>2 GTP = 3',3'-c-di-GMP + 2 diphosphate</text>
        <dbReference type="Rhea" id="RHEA:24898"/>
        <dbReference type="ChEBI" id="CHEBI:33019"/>
        <dbReference type="ChEBI" id="CHEBI:37565"/>
        <dbReference type="ChEBI" id="CHEBI:58805"/>
        <dbReference type="EC" id="2.7.7.65"/>
    </reaction>
</comment>
<dbReference type="Proteomes" id="UP000076205">
    <property type="component" value="Unassembled WGS sequence"/>
</dbReference>
<proteinExistence type="predicted"/>
<dbReference type="Gene3D" id="3.30.450.20">
    <property type="entry name" value="PAS domain"/>
    <property type="match status" value="1"/>
</dbReference>
<dbReference type="SUPFAM" id="SSF55785">
    <property type="entry name" value="PYP-like sensor domain (PAS domain)"/>
    <property type="match status" value="1"/>
</dbReference>
<feature type="domain" description="GGDEF" evidence="6">
    <location>
        <begin position="337"/>
        <end position="470"/>
    </location>
</feature>
<dbReference type="NCBIfam" id="TIGR00229">
    <property type="entry name" value="sensory_box"/>
    <property type="match status" value="1"/>
</dbReference>
<dbReference type="GO" id="GO:0005525">
    <property type="term" value="F:GTP binding"/>
    <property type="evidence" value="ECO:0007669"/>
    <property type="project" value="UniProtKB-KW"/>
</dbReference>
<evidence type="ECO:0000256" key="1">
    <source>
        <dbReference type="ARBA" id="ARBA00001946"/>
    </source>
</evidence>
<name>A0A822X3W4_9ENTR</name>
<dbReference type="InterPro" id="IPR050469">
    <property type="entry name" value="Diguanylate_Cyclase"/>
</dbReference>
<dbReference type="InterPro" id="IPR043128">
    <property type="entry name" value="Rev_trsase/Diguanyl_cyclase"/>
</dbReference>
<evidence type="ECO:0000256" key="3">
    <source>
        <dbReference type="ARBA" id="ARBA00012528"/>
    </source>
</evidence>
<dbReference type="CDD" id="cd00130">
    <property type="entry name" value="PAS"/>
    <property type="match status" value="1"/>
</dbReference>
<keyword evidence="7" id="KW-0378">Hydrolase</keyword>
<dbReference type="EMBL" id="FJYW01000010">
    <property type="protein sequence ID" value="CZY08102.1"/>
    <property type="molecule type" value="Genomic_DNA"/>
</dbReference>
<protein>
    <recommendedName>
        <fullName evidence="3">diguanylate cyclase</fullName>
        <ecNumber evidence="3">2.7.7.65</ecNumber>
    </recommendedName>
</protein>
<dbReference type="EC" id="2.7.7.65" evidence="3"/>
<dbReference type="InterPro" id="IPR029787">
    <property type="entry name" value="Nucleotide_cyclase"/>
</dbReference>
<evidence type="ECO:0000259" key="6">
    <source>
        <dbReference type="PROSITE" id="PS50887"/>
    </source>
</evidence>
<dbReference type="Gene3D" id="3.30.70.270">
    <property type="match status" value="1"/>
</dbReference>
<dbReference type="AlphaFoldDB" id="A0A822X3W4"/>
<dbReference type="GO" id="GO:0016787">
    <property type="term" value="F:hydrolase activity"/>
    <property type="evidence" value="ECO:0007669"/>
    <property type="project" value="UniProtKB-KW"/>
</dbReference>
<comment type="pathway">
    <text evidence="2">Purine metabolism; 3',5'-cyclic di-GMP biosynthesis.</text>
</comment>
<gene>
    <name evidence="7" type="primary">gmr_4</name>
    <name evidence="7" type="ORF">SAMEA2273352_04103</name>
</gene>
<dbReference type="PANTHER" id="PTHR45138:SF9">
    <property type="entry name" value="DIGUANYLATE CYCLASE DGCM-RELATED"/>
    <property type="match status" value="1"/>
</dbReference>
<reference evidence="7 8" key="1">
    <citation type="submission" date="2016-03" db="EMBL/GenBank/DDBJ databases">
        <authorList>
            <consortium name="Pathogen Informatics"/>
        </authorList>
    </citation>
    <scope>NUCLEOTIDE SEQUENCE [LARGE SCALE GENOMIC DNA]</scope>
    <source>
        <strain evidence="8">e1424</strain>
    </source>
</reference>
<sequence length="472" mass="53134">MTCEKIMKEKRREIINDSMQALHALAKLMPQLNAQCSPVEMLEIINSALGANLSWVSVESADGPRVVCAGDVTCHAFNVADFLASTLLQRHHRAWRVIYWKEHIGRAVFSPQHPGYARLQSGVLCKFSAHGRQCSGYFFLAFNEKLTSLPILKNIVVVLVEKLKDYFDDIIVREKTAQEMQRVVTQYKTLFERAPVLMNAFDRHNRCVLWNAECEKVFGWSMTEIGEHPDPLALFYPDPEERQRVQESVRFAPLKDMYEWHPVRKDGTQLTILWSNILLPDNSILNIGLDITERKKAEQQLTVKATTDDLTGCLNRSTILQRLKIALAASSPQDVSSHFCLLMFDLDHFKQINDRWGHQVGDAALIHFCDRIREVSPAGSALGRVGGEEFVLLLAHTDGMAATLLSSRLRAALISKPLRVGDKTLVLSFSAGVVEVCQGQRDTSAILMRADKALYDAKRTGRGKTVLASDYL</sequence>
<dbReference type="GO" id="GO:0052621">
    <property type="term" value="F:diguanylate cyclase activity"/>
    <property type="evidence" value="ECO:0007669"/>
    <property type="project" value="UniProtKB-EC"/>
</dbReference>
<dbReference type="SUPFAM" id="SSF55073">
    <property type="entry name" value="Nucleotide cyclase"/>
    <property type="match status" value="1"/>
</dbReference>
<comment type="caution">
    <text evidence="7">The sequence shown here is derived from an EMBL/GenBank/DDBJ whole genome shotgun (WGS) entry which is preliminary data.</text>
</comment>
<keyword evidence="4" id="KW-0342">GTP-binding</keyword>
<dbReference type="CDD" id="cd01949">
    <property type="entry name" value="GGDEF"/>
    <property type="match status" value="1"/>
</dbReference>
<dbReference type="Pfam" id="PF00990">
    <property type="entry name" value="GGDEF"/>
    <property type="match status" value="1"/>
</dbReference>
<dbReference type="InterPro" id="IPR035965">
    <property type="entry name" value="PAS-like_dom_sf"/>
</dbReference>
<keyword evidence="4" id="KW-0547">Nucleotide-binding</keyword>
<dbReference type="NCBIfam" id="TIGR00254">
    <property type="entry name" value="GGDEF"/>
    <property type="match status" value="1"/>
</dbReference>
<dbReference type="InterPro" id="IPR000160">
    <property type="entry name" value="GGDEF_dom"/>
</dbReference>
<comment type="cofactor">
    <cofactor evidence="1">
        <name>Mg(2+)</name>
        <dbReference type="ChEBI" id="CHEBI:18420"/>
    </cofactor>
</comment>
<evidence type="ECO:0000256" key="2">
    <source>
        <dbReference type="ARBA" id="ARBA00004665"/>
    </source>
</evidence>
<dbReference type="PANTHER" id="PTHR45138">
    <property type="entry name" value="REGULATORY COMPONENTS OF SENSORY TRANSDUCTION SYSTEM"/>
    <property type="match status" value="1"/>
</dbReference>
<evidence type="ECO:0000313" key="8">
    <source>
        <dbReference type="Proteomes" id="UP000076205"/>
    </source>
</evidence>
<dbReference type="InterPro" id="IPR000014">
    <property type="entry name" value="PAS"/>
</dbReference>